<evidence type="ECO:0000256" key="19">
    <source>
        <dbReference type="PIRNR" id="PIRNR017184"/>
    </source>
</evidence>
<comment type="catalytic activity">
    <reaction evidence="16 17 19">
        <text>(6S)-NADPHX + ADP = AMP + phosphate + NADPH + H(+)</text>
        <dbReference type="Rhea" id="RHEA:32235"/>
        <dbReference type="ChEBI" id="CHEBI:15378"/>
        <dbReference type="ChEBI" id="CHEBI:43474"/>
        <dbReference type="ChEBI" id="CHEBI:57783"/>
        <dbReference type="ChEBI" id="CHEBI:64076"/>
        <dbReference type="ChEBI" id="CHEBI:456215"/>
        <dbReference type="ChEBI" id="CHEBI:456216"/>
        <dbReference type="EC" id="4.2.1.136"/>
    </reaction>
</comment>
<dbReference type="NCBIfam" id="TIGR00197">
    <property type="entry name" value="yjeF_nterm"/>
    <property type="match status" value="1"/>
</dbReference>
<comment type="catalytic activity">
    <reaction evidence="1 18 19">
        <text>(6R)-NADHX = (6S)-NADHX</text>
        <dbReference type="Rhea" id="RHEA:32215"/>
        <dbReference type="ChEBI" id="CHEBI:64074"/>
        <dbReference type="ChEBI" id="CHEBI:64075"/>
        <dbReference type="EC" id="5.1.99.6"/>
    </reaction>
</comment>
<dbReference type="Pfam" id="PF01256">
    <property type="entry name" value="Carb_kinase"/>
    <property type="match status" value="1"/>
</dbReference>
<evidence type="ECO:0000256" key="17">
    <source>
        <dbReference type="HAMAP-Rule" id="MF_01965"/>
    </source>
</evidence>
<dbReference type="CDD" id="cd01171">
    <property type="entry name" value="YXKO-related"/>
    <property type="match status" value="1"/>
</dbReference>
<accession>A0A9D2TB03</accession>
<dbReference type="GO" id="GO:0052856">
    <property type="term" value="F:NAD(P)HX epimerase activity"/>
    <property type="evidence" value="ECO:0007669"/>
    <property type="project" value="UniProtKB-UniRule"/>
</dbReference>
<dbReference type="Pfam" id="PF03853">
    <property type="entry name" value="YjeF_N"/>
    <property type="match status" value="1"/>
</dbReference>
<evidence type="ECO:0000259" key="20">
    <source>
        <dbReference type="PROSITE" id="PS51383"/>
    </source>
</evidence>
<evidence type="ECO:0000256" key="14">
    <source>
        <dbReference type="ARBA" id="ARBA00025153"/>
    </source>
</evidence>
<comment type="cofactor">
    <cofactor evidence="17">
        <name>Mg(2+)</name>
        <dbReference type="ChEBI" id="CHEBI:18420"/>
    </cofactor>
</comment>
<protein>
    <recommendedName>
        <fullName evidence="19">Bifunctional NAD(P)H-hydrate repair enzyme</fullName>
    </recommendedName>
    <alternativeName>
        <fullName evidence="19">Nicotinamide nucleotide repair protein</fullName>
    </alternativeName>
    <domain>
        <recommendedName>
            <fullName evidence="19">ADP-dependent (S)-NAD(P)H-hydrate dehydratase</fullName>
            <ecNumber evidence="19">4.2.1.136</ecNumber>
        </recommendedName>
        <alternativeName>
            <fullName evidence="19">ADP-dependent NAD(P)HX dehydratase</fullName>
        </alternativeName>
    </domain>
    <domain>
        <recommendedName>
            <fullName evidence="19">NAD(P)H-hydrate epimerase</fullName>
            <ecNumber evidence="19">5.1.99.6</ecNumber>
        </recommendedName>
    </domain>
</protein>
<comment type="function">
    <text evidence="17">Catalyzes the dehydration of the S-form of NAD(P)HX at the expense of ADP, which is converted to AMP. Together with NAD(P)HX epimerase, which catalyzes the epimerization of the S- and R-forms, the enzyme allows the repair of both epimers of NAD(P)HX, a damaged form of NAD(P)H that is a result of enzymatic or heat-dependent hydration.</text>
</comment>
<dbReference type="HAMAP" id="MF_01966">
    <property type="entry name" value="NADHX_epimerase"/>
    <property type="match status" value="1"/>
</dbReference>
<keyword evidence="13" id="KW-0511">Multifunctional enzyme</keyword>
<feature type="binding site" evidence="17">
    <location>
        <position position="317"/>
    </location>
    <ligand>
        <name>(6S)-NADPHX</name>
        <dbReference type="ChEBI" id="CHEBI:64076"/>
    </ligand>
</feature>
<dbReference type="GO" id="GO:0046872">
    <property type="term" value="F:metal ion binding"/>
    <property type="evidence" value="ECO:0007669"/>
    <property type="project" value="UniProtKB-UniRule"/>
</dbReference>
<keyword evidence="5 18" id="KW-0479">Metal-binding</keyword>
<dbReference type="HAMAP" id="MF_01965">
    <property type="entry name" value="NADHX_dehydratase"/>
    <property type="match status" value="1"/>
</dbReference>
<evidence type="ECO:0000256" key="15">
    <source>
        <dbReference type="ARBA" id="ARBA00048238"/>
    </source>
</evidence>
<dbReference type="GO" id="GO:0052855">
    <property type="term" value="F:ADP-dependent NAD(P)H-hydrate dehydratase activity"/>
    <property type="evidence" value="ECO:0007669"/>
    <property type="project" value="UniProtKB-UniRule"/>
</dbReference>
<dbReference type="AlphaFoldDB" id="A0A9D2TB03"/>
<evidence type="ECO:0000256" key="3">
    <source>
        <dbReference type="ARBA" id="ARBA00006001"/>
    </source>
</evidence>
<evidence type="ECO:0000256" key="11">
    <source>
        <dbReference type="ARBA" id="ARBA00023235"/>
    </source>
</evidence>
<dbReference type="PANTHER" id="PTHR12592">
    <property type="entry name" value="ATP-DEPENDENT (S)-NAD(P)H-HYDRATE DEHYDRATASE FAMILY MEMBER"/>
    <property type="match status" value="1"/>
</dbReference>
<comment type="cofactor">
    <cofactor evidence="18 19">
        <name>K(+)</name>
        <dbReference type="ChEBI" id="CHEBI:29103"/>
    </cofactor>
    <text evidence="18 19">Binds 1 potassium ion per subunit.</text>
</comment>
<dbReference type="SUPFAM" id="SSF53613">
    <property type="entry name" value="Ribokinase-like"/>
    <property type="match status" value="1"/>
</dbReference>
<dbReference type="EC" id="4.2.1.136" evidence="19"/>
<dbReference type="PANTHER" id="PTHR12592:SF0">
    <property type="entry name" value="ATP-DEPENDENT (S)-NAD(P)H-HYDRATE DEHYDRATASE"/>
    <property type="match status" value="1"/>
</dbReference>
<feature type="binding site" evidence="18">
    <location>
        <begin position="124"/>
        <end position="130"/>
    </location>
    <ligand>
        <name>(6S)-NADPHX</name>
        <dbReference type="ChEBI" id="CHEBI:64076"/>
    </ligand>
</feature>
<feature type="binding site" evidence="17">
    <location>
        <position position="433"/>
    </location>
    <ligand>
        <name>AMP</name>
        <dbReference type="ChEBI" id="CHEBI:456215"/>
    </ligand>
</feature>
<keyword evidence="9 18" id="KW-0630">Potassium</keyword>
<dbReference type="InterPro" id="IPR036652">
    <property type="entry name" value="YjeF_N_dom_sf"/>
</dbReference>
<keyword evidence="12 17" id="KW-0456">Lyase</keyword>
<dbReference type="GO" id="GO:0110051">
    <property type="term" value="P:metabolite repair"/>
    <property type="evidence" value="ECO:0007669"/>
    <property type="project" value="TreeGrafter"/>
</dbReference>
<dbReference type="EC" id="5.1.99.6" evidence="19"/>
<dbReference type="EMBL" id="DWVZ01000031">
    <property type="protein sequence ID" value="HJC62471.1"/>
    <property type="molecule type" value="Genomic_DNA"/>
</dbReference>
<feature type="binding site" evidence="18">
    <location>
        <position position="153"/>
    </location>
    <ligand>
        <name>(6S)-NADPHX</name>
        <dbReference type="ChEBI" id="CHEBI:64076"/>
    </ligand>
</feature>
<gene>
    <name evidence="17" type="primary">nnrD</name>
    <name evidence="18" type="synonym">nnrE</name>
    <name evidence="22" type="ORF">H9753_02475</name>
</gene>
<sequence>MEQIVTGSQMKALDGATIENIGIPSLVLMERAALALCDAMEAEGYLEGRLLFLCGSGNNGADGVAAARILTLRGYEADVCILGNPLRFTQEMKKQVEIAEKYGISFVKTYRCSEYTTIVDSLLGVGTSRNLEGVYKKAVEEIRHCGCHVVSVDIPTGICADTGRILGAAVKADLTVTFAYKKAGLCLYPGALYAGKLVTAEIGIHRQDFPLDGTEIFACEPADLQEIRRDPGGNKGTFGKVFLIAGSRDIFGAAYLSGLAAMRTGAGMLKICTREENRQQFSCFPEAMLLTYDDTSDLKALVREGLAWADTAGMGPGVGTGAQAARLLDALLEECTCPLVLDADAINLLSGKKEKLKNCKAPVILTPHLGEFSRLTGTEIAAWKENPVEVTRKAASACQGILVCKDARTVVSDGTHSWINLSGNDGMATAGSGDVLTGTILGLLAQKLAPKDAAVLGAYLHGCAGDRAAAAKGRAGMLAGDILEEIPKILCSLEGKEGKS</sequence>
<evidence type="ECO:0000256" key="4">
    <source>
        <dbReference type="ARBA" id="ARBA00009524"/>
    </source>
</evidence>
<feature type="domain" description="YjeF C-terminal" evidence="20">
    <location>
        <begin position="220"/>
        <end position="493"/>
    </location>
</feature>
<evidence type="ECO:0000256" key="8">
    <source>
        <dbReference type="ARBA" id="ARBA00022857"/>
    </source>
</evidence>
<feature type="binding site" evidence="17">
    <location>
        <begin position="405"/>
        <end position="409"/>
    </location>
    <ligand>
        <name>AMP</name>
        <dbReference type="ChEBI" id="CHEBI:456215"/>
    </ligand>
</feature>
<feature type="binding site" evidence="17">
    <location>
        <position position="253"/>
    </location>
    <ligand>
        <name>(6S)-NADPHX</name>
        <dbReference type="ChEBI" id="CHEBI:64076"/>
    </ligand>
</feature>
<feature type="binding site" evidence="17">
    <location>
        <position position="368"/>
    </location>
    <ligand>
        <name>(6S)-NADPHX</name>
        <dbReference type="ChEBI" id="CHEBI:64076"/>
    </ligand>
</feature>
<dbReference type="Gene3D" id="3.40.50.10260">
    <property type="entry name" value="YjeF N-terminal domain"/>
    <property type="match status" value="1"/>
</dbReference>
<dbReference type="NCBIfam" id="TIGR00196">
    <property type="entry name" value="yjeF_cterm"/>
    <property type="match status" value="1"/>
</dbReference>
<comment type="similarity">
    <text evidence="18">Belongs to the NnrE/AIBP family.</text>
</comment>
<dbReference type="GO" id="GO:0046496">
    <property type="term" value="P:nicotinamide nucleotide metabolic process"/>
    <property type="evidence" value="ECO:0007669"/>
    <property type="project" value="UniProtKB-UniRule"/>
</dbReference>
<comment type="similarity">
    <text evidence="3 19">In the N-terminal section; belongs to the NnrE/AIBP family.</text>
</comment>
<dbReference type="InterPro" id="IPR017953">
    <property type="entry name" value="Carbohydrate_kinase_pred_CS"/>
</dbReference>
<evidence type="ECO:0000256" key="18">
    <source>
        <dbReference type="HAMAP-Rule" id="MF_01966"/>
    </source>
</evidence>
<evidence type="ECO:0000256" key="9">
    <source>
        <dbReference type="ARBA" id="ARBA00022958"/>
    </source>
</evidence>
<evidence type="ECO:0000256" key="7">
    <source>
        <dbReference type="ARBA" id="ARBA00022840"/>
    </source>
</evidence>
<reference evidence="22" key="2">
    <citation type="submission" date="2021-04" db="EMBL/GenBank/DDBJ databases">
        <authorList>
            <person name="Gilroy R."/>
        </authorList>
    </citation>
    <scope>NUCLEOTIDE SEQUENCE</scope>
    <source>
        <strain evidence="22">ChiBcec2-3848</strain>
    </source>
</reference>
<evidence type="ECO:0000256" key="5">
    <source>
        <dbReference type="ARBA" id="ARBA00022723"/>
    </source>
</evidence>
<dbReference type="InterPro" id="IPR030677">
    <property type="entry name" value="Nnr"/>
</dbReference>
<keyword evidence="6 17" id="KW-0547">Nucleotide-binding</keyword>
<evidence type="ECO:0000256" key="2">
    <source>
        <dbReference type="ARBA" id="ARBA00000909"/>
    </source>
</evidence>
<dbReference type="PIRSF" id="PIRSF017184">
    <property type="entry name" value="Nnr"/>
    <property type="match status" value="1"/>
</dbReference>
<evidence type="ECO:0000256" key="6">
    <source>
        <dbReference type="ARBA" id="ARBA00022741"/>
    </source>
</evidence>
<comment type="function">
    <text evidence="18">Catalyzes the epimerization of the S- and R-forms of NAD(P)HX, a damaged form of NAD(P)H that is a result of enzymatic or heat-dependent hydration. This is a prerequisite for the S-specific NAD(P)H-hydrate dehydratase to allow the repair of both epimers of NAD(P)HX.</text>
</comment>
<evidence type="ECO:0000256" key="1">
    <source>
        <dbReference type="ARBA" id="ARBA00000013"/>
    </source>
</evidence>
<evidence type="ECO:0000313" key="22">
    <source>
        <dbReference type="EMBL" id="HJC62471.1"/>
    </source>
</evidence>
<feature type="domain" description="YjeF N-terminal" evidence="21">
    <location>
        <begin position="10"/>
        <end position="210"/>
    </location>
</feature>
<comment type="catalytic activity">
    <reaction evidence="15 17 19">
        <text>(6S)-NADHX + ADP = AMP + phosphate + NADH + H(+)</text>
        <dbReference type="Rhea" id="RHEA:32223"/>
        <dbReference type="ChEBI" id="CHEBI:15378"/>
        <dbReference type="ChEBI" id="CHEBI:43474"/>
        <dbReference type="ChEBI" id="CHEBI:57945"/>
        <dbReference type="ChEBI" id="CHEBI:64074"/>
        <dbReference type="ChEBI" id="CHEBI:456215"/>
        <dbReference type="ChEBI" id="CHEBI:456216"/>
        <dbReference type="EC" id="4.2.1.136"/>
    </reaction>
</comment>
<reference evidence="22" key="1">
    <citation type="journal article" date="2021" name="PeerJ">
        <title>Extensive microbial diversity within the chicken gut microbiome revealed by metagenomics and culture.</title>
        <authorList>
            <person name="Gilroy R."/>
            <person name="Ravi A."/>
            <person name="Getino M."/>
            <person name="Pursley I."/>
            <person name="Horton D.L."/>
            <person name="Alikhan N.F."/>
            <person name="Baker D."/>
            <person name="Gharbi K."/>
            <person name="Hall N."/>
            <person name="Watson M."/>
            <person name="Adriaenssens E.M."/>
            <person name="Foster-Nyarko E."/>
            <person name="Jarju S."/>
            <person name="Secka A."/>
            <person name="Antonio M."/>
            <person name="Oren A."/>
            <person name="Chaudhuri R.R."/>
            <person name="La Ragione R."/>
            <person name="Hildebrand F."/>
            <person name="Pallen M.J."/>
        </authorList>
    </citation>
    <scope>NUCLEOTIDE SEQUENCE</scope>
    <source>
        <strain evidence="22">ChiBcec2-3848</strain>
    </source>
</reference>
<evidence type="ECO:0000256" key="12">
    <source>
        <dbReference type="ARBA" id="ARBA00023239"/>
    </source>
</evidence>
<dbReference type="PROSITE" id="PS51385">
    <property type="entry name" value="YJEF_N"/>
    <property type="match status" value="1"/>
</dbReference>
<comment type="catalytic activity">
    <reaction evidence="2 18 19">
        <text>(6R)-NADPHX = (6S)-NADPHX</text>
        <dbReference type="Rhea" id="RHEA:32227"/>
        <dbReference type="ChEBI" id="CHEBI:64076"/>
        <dbReference type="ChEBI" id="CHEBI:64077"/>
        <dbReference type="EC" id="5.1.99.6"/>
    </reaction>
</comment>
<evidence type="ECO:0000256" key="16">
    <source>
        <dbReference type="ARBA" id="ARBA00049209"/>
    </source>
</evidence>
<feature type="binding site" evidence="18">
    <location>
        <position position="156"/>
    </location>
    <ligand>
        <name>K(+)</name>
        <dbReference type="ChEBI" id="CHEBI:29103"/>
    </ligand>
</feature>
<dbReference type="Gene3D" id="3.40.1190.20">
    <property type="match status" value="1"/>
</dbReference>
<comment type="subunit">
    <text evidence="17">Homotetramer.</text>
</comment>
<evidence type="ECO:0000259" key="21">
    <source>
        <dbReference type="PROSITE" id="PS51385"/>
    </source>
</evidence>
<keyword evidence="11 18" id="KW-0413">Isomerase</keyword>
<feature type="binding site" evidence="18">
    <location>
        <begin position="58"/>
        <end position="62"/>
    </location>
    <ligand>
        <name>(6S)-NADPHX</name>
        <dbReference type="ChEBI" id="CHEBI:64076"/>
    </ligand>
</feature>
<dbReference type="Proteomes" id="UP000823886">
    <property type="component" value="Unassembled WGS sequence"/>
</dbReference>
<organism evidence="22 23">
    <name type="scientific">Candidatus Blautia merdavium</name>
    <dbReference type="NCBI Taxonomy" id="2838494"/>
    <lineage>
        <taxon>Bacteria</taxon>
        <taxon>Bacillati</taxon>
        <taxon>Bacillota</taxon>
        <taxon>Clostridia</taxon>
        <taxon>Lachnospirales</taxon>
        <taxon>Lachnospiraceae</taxon>
        <taxon>Blautia</taxon>
    </lineage>
</organism>
<dbReference type="InterPro" id="IPR029056">
    <property type="entry name" value="Ribokinase-like"/>
</dbReference>
<comment type="similarity">
    <text evidence="4 19">In the C-terminal section; belongs to the NnrD/CARKD family.</text>
</comment>
<feature type="binding site" evidence="18">
    <location>
        <position position="59"/>
    </location>
    <ligand>
        <name>K(+)</name>
        <dbReference type="ChEBI" id="CHEBI:29103"/>
    </ligand>
</feature>
<keyword evidence="10 17" id="KW-0520">NAD</keyword>
<dbReference type="GO" id="GO:0005524">
    <property type="term" value="F:ATP binding"/>
    <property type="evidence" value="ECO:0007669"/>
    <property type="project" value="UniProtKB-UniRule"/>
</dbReference>
<keyword evidence="8 17" id="KW-0521">NADP</keyword>
<keyword evidence="7 17" id="KW-0067">ATP-binding</keyword>
<evidence type="ECO:0000256" key="10">
    <source>
        <dbReference type="ARBA" id="ARBA00023027"/>
    </source>
</evidence>
<dbReference type="PROSITE" id="PS51383">
    <property type="entry name" value="YJEF_C_3"/>
    <property type="match status" value="1"/>
</dbReference>
<evidence type="ECO:0000313" key="23">
    <source>
        <dbReference type="Proteomes" id="UP000823886"/>
    </source>
</evidence>
<comment type="caution">
    <text evidence="22">The sequence shown here is derived from an EMBL/GenBank/DDBJ whole genome shotgun (WGS) entry which is preliminary data.</text>
</comment>
<comment type="similarity">
    <text evidence="17">Belongs to the NnrD/CARKD family.</text>
</comment>
<dbReference type="SUPFAM" id="SSF64153">
    <property type="entry name" value="YjeF N-terminal domain-like"/>
    <property type="match status" value="1"/>
</dbReference>
<dbReference type="InterPro" id="IPR004443">
    <property type="entry name" value="YjeF_N_dom"/>
</dbReference>
<feature type="binding site" evidence="17">
    <location>
        <position position="434"/>
    </location>
    <ligand>
        <name>(6S)-NADPHX</name>
        <dbReference type="ChEBI" id="CHEBI:64076"/>
    </ligand>
</feature>
<feature type="binding site" evidence="18">
    <location>
        <position position="120"/>
    </location>
    <ligand>
        <name>K(+)</name>
        <dbReference type="ChEBI" id="CHEBI:29103"/>
    </ligand>
</feature>
<proteinExistence type="inferred from homology"/>
<feature type="binding site" evidence="18">
    <location>
        <position position="135"/>
    </location>
    <ligand>
        <name>(6S)-NADPHX</name>
        <dbReference type="ChEBI" id="CHEBI:64076"/>
    </ligand>
</feature>
<evidence type="ECO:0000256" key="13">
    <source>
        <dbReference type="ARBA" id="ARBA00023268"/>
    </source>
</evidence>
<dbReference type="PROSITE" id="PS01050">
    <property type="entry name" value="YJEF_C_2"/>
    <property type="match status" value="1"/>
</dbReference>
<comment type="function">
    <text evidence="14 19">Bifunctional enzyme that catalyzes the epimerization of the S- and R-forms of NAD(P)HX and the dehydration of the S-form of NAD(P)HX at the expense of ADP, which is converted to AMP. This allows the repair of both epimers of NAD(P)HX, a damaged form of NAD(P)H that is a result of enzymatic or heat-dependent hydration.</text>
</comment>
<dbReference type="InterPro" id="IPR000631">
    <property type="entry name" value="CARKD"/>
</dbReference>
<name>A0A9D2TB03_9FIRM</name>